<dbReference type="InterPro" id="IPR011890">
    <property type="entry name" value="SMC_prok"/>
</dbReference>
<dbReference type="CDD" id="cd03278">
    <property type="entry name" value="ABC_SMC_barmotin"/>
    <property type="match status" value="2"/>
</dbReference>
<keyword evidence="2 7" id="KW-0963">Cytoplasm</keyword>
<proteinExistence type="inferred from homology"/>
<dbReference type="InterPro" id="IPR024704">
    <property type="entry name" value="SMC"/>
</dbReference>
<dbReference type="GO" id="GO:0007062">
    <property type="term" value="P:sister chromatid cohesion"/>
    <property type="evidence" value="ECO:0007669"/>
    <property type="project" value="InterPro"/>
</dbReference>
<dbReference type="Gene3D" id="3.30.70.1620">
    <property type="match status" value="1"/>
</dbReference>
<dbReference type="InterPro" id="IPR010935">
    <property type="entry name" value="SMC_hinge"/>
</dbReference>
<evidence type="ECO:0000256" key="5">
    <source>
        <dbReference type="ARBA" id="ARBA00023054"/>
    </source>
</evidence>
<dbReference type="PANTHER" id="PTHR43977">
    <property type="entry name" value="STRUCTURAL MAINTENANCE OF CHROMOSOMES PROTEIN 3"/>
    <property type="match status" value="1"/>
</dbReference>
<keyword evidence="4 7" id="KW-0067">ATP-binding</keyword>
<gene>
    <name evidence="7 10" type="primary">smc</name>
    <name evidence="10" type="ORF">H9876_00340</name>
</gene>
<feature type="compositionally biased region" description="Low complexity" evidence="8">
    <location>
        <begin position="342"/>
        <end position="352"/>
    </location>
</feature>
<dbReference type="GO" id="GO:0006260">
    <property type="term" value="P:DNA replication"/>
    <property type="evidence" value="ECO:0007669"/>
    <property type="project" value="UniProtKB-UniRule"/>
</dbReference>
<feature type="binding site" evidence="7">
    <location>
        <begin position="32"/>
        <end position="39"/>
    </location>
    <ligand>
        <name>ATP</name>
        <dbReference type="ChEBI" id="CHEBI:30616"/>
    </ligand>
</feature>
<dbReference type="HAMAP" id="MF_01894">
    <property type="entry name" value="Smc_prok"/>
    <property type="match status" value="1"/>
</dbReference>
<dbReference type="GO" id="GO:0016887">
    <property type="term" value="F:ATP hydrolysis activity"/>
    <property type="evidence" value="ECO:0007669"/>
    <property type="project" value="InterPro"/>
</dbReference>
<keyword evidence="6 7" id="KW-0238">DNA-binding</keyword>
<comment type="subcellular location">
    <subcellularLocation>
        <location evidence="1 7">Cytoplasm</location>
    </subcellularLocation>
</comment>
<dbReference type="PIRSF" id="PIRSF005719">
    <property type="entry name" value="SMC"/>
    <property type="match status" value="1"/>
</dbReference>
<dbReference type="GO" id="GO:0005694">
    <property type="term" value="C:chromosome"/>
    <property type="evidence" value="ECO:0007669"/>
    <property type="project" value="InterPro"/>
</dbReference>
<dbReference type="GO" id="GO:0003677">
    <property type="term" value="F:DNA binding"/>
    <property type="evidence" value="ECO:0007669"/>
    <property type="project" value="UniProtKB-UniRule"/>
</dbReference>
<evidence type="ECO:0000256" key="8">
    <source>
        <dbReference type="SAM" id="MobiDB-lite"/>
    </source>
</evidence>
<organism evidence="10 11">
    <name type="scientific">Candidatus Limosilactobacillus merdipullorum</name>
    <dbReference type="NCBI Taxonomy" id="2838653"/>
    <lineage>
        <taxon>Bacteria</taxon>
        <taxon>Bacillati</taxon>
        <taxon>Bacillota</taxon>
        <taxon>Bacilli</taxon>
        <taxon>Lactobacillales</taxon>
        <taxon>Lactobacillaceae</taxon>
        <taxon>Limosilactobacillus</taxon>
    </lineage>
</organism>
<dbReference type="GO" id="GO:0007059">
    <property type="term" value="P:chromosome segregation"/>
    <property type="evidence" value="ECO:0007669"/>
    <property type="project" value="UniProtKB-UniRule"/>
</dbReference>
<comment type="similarity">
    <text evidence="7">Belongs to the SMC family.</text>
</comment>
<evidence type="ECO:0000256" key="6">
    <source>
        <dbReference type="ARBA" id="ARBA00023125"/>
    </source>
</evidence>
<accession>A0A9D1U305</accession>
<evidence type="ECO:0000259" key="9">
    <source>
        <dbReference type="SMART" id="SM00968"/>
    </source>
</evidence>
<comment type="subunit">
    <text evidence="7">Homodimer.</text>
</comment>
<feature type="coiled-coil region" evidence="7">
    <location>
        <begin position="990"/>
        <end position="1020"/>
    </location>
</feature>
<evidence type="ECO:0000313" key="10">
    <source>
        <dbReference type="EMBL" id="HIW69822.1"/>
    </source>
</evidence>
<sequence length="1188" mass="134061">MQLLSLELNGFKSFADKTTIKFKDGITGIIGPNGSGKSNLIEAIRWVLGEQSAKTLRGDKMADVIFNGSADRKPLNRASVTITFDNSDHYLQSEYNTITVTRRLYRNGDSEYLLNNQEVRLRDIVNLFIDSGLGRESFSIISQGRIAAIFNGKPVDRRRIIETVAGVAKYKKNKDTAAKRLESTTDNLNRVNDIVAELSGQLGPLKEQSALAEDYLEQKKQFDLFEKTRLVRLIDRQQKDIATVNQAVKDAQQNRSSADHNLKAADEKTAKLEADQRHYRKLKDQLQGKILDETSLIAKLDNQQSLASARQEQRQEELRRVSKELEERTNQLNDLTAHRDQQTAQLTSQQQTIDEHRQELKQAQTQSVDQRQQTLQKQVEKLRDQQVDLMQQQTTLHNEILFLQRNHRQALEQQQQNATQLQAASQRREVLKQQQATQQAAVEHLTDQLNQSQQKLAEAQQHATQLNHQYDAAQRHWYQLLGDVHSVDSRIKSYRSMAADYTGYYQGVKHILEQRDRFPGLKGAVSELIDVPSQLTTAIETALGSQLQQLVVDNQQTGKAIIRLLVQQRGGRVTILPINGLRRARQLDVRSLQNIPGYLGVASQLIKFDPAIQPVIDHLLSTTVIAHNLDNATVIANQAFHRARVVTLDGQVINASGSMSGGANRHQRIGLLSQKQQLKTMKDQLNQTQRAANEAEQQVRQLTDARNANRSLVEKLQQEVRQFSNDSGQAQSALQLANAQLTTMERQLASFKAEWVGADDHDFDQQINDKQRQASKVADQLAKAKTEMADKQQQLSDLSASAAAQSEQLHQMEQWLAVAEERFQHDRRDLRQLNNQLSQLKREINSLKQQHHDLQQIDSRDNGQQESTSQVLAKTKQELASHKKAAAQNEDQLEDIDQQLADQNAASQRLRELQRQAMDKLNQLTGKQARLETSIDNSLNKLSDDYSMSLDEARQHISDADDATIKTRLKLLKKGLDELGQVNLGAIDQYKEIKERFDFLNQQQQDLLDAKKQLLATMNQMDNQVKTRFMRTFAEVSKAFAETFRDIFEGGHAKLLLTEPDDPLNTGVDIMAQPPGKRNQQLSLLSGGEQALTAIALLFAILKVRPVPFAILDEPEAALDAVNVDRFAHYLGRFGNHGPQFIVITHRKGTMMNANVLYGVTMQESGVSRMVSVDVADALSSAEDGQQG</sequence>
<dbReference type="InterPro" id="IPR027417">
    <property type="entry name" value="P-loop_NTPase"/>
</dbReference>
<dbReference type="InterPro" id="IPR036277">
    <property type="entry name" value="SMC_hinge_sf"/>
</dbReference>
<keyword evidence="5 7" id="KW-0175">Coiled coil</keyword>
<keyword evidence="3 7" id="KW-0547">Nucleotide-binding</keyword>
<dbReference type="AlphaFoldDB" id="A0A9D1U305"/>
<protein>
    <recommendedName>
        <fullName evidence="7">Chromosome partition protein Smc</fullName>
    </recommendedName>
</protein>
<comment type="caution">
    <text evidence="10">The sequence shown here is derived from an EMBL/GenBank/DDBJ whole genome shotgun (WGS) entry which is preliminary data.</text>
</comment>
<evidence type="ECO:0000256" key="2">
    <source>
        <dbReference type="ARBA" id="ARBA00022490"/>
    </source>
</evidence>
<dbReference type="FunFam" id="3.40.50.300:FF:000984">
    <property type="entry name" value="Chromosome partition protein Smc"/>
    <property type="match status" value="1"/>
</dbReference>
<dbReference type="FunFam" id="3.40.50.300:FF:000901">
    <property type="entry name" value="Chromosome partition protein Smc"/>
    <property type="match status" value="1"/>
</dbReference>
<evidence type="ECO:0000313" key="11">
    <source>
        <dbReference type="Proteomes" id="UP000886878"/>
    </source>
</evidence>
<evidence type="ECO:0000256" key="1">
    <source>
        <dbReference type="ARBA" id="ARBA00004496"/>
    </source>
</evidence>
<dbReference type="GO" id="GO:0005524">
    <property type="term" value="F:ATP binding"/>
    <property type="evidence" value="ECO:0007669"/>
    <property type="project" value="UniProtKB-UniRule"/>
</dbReference>
<dbReference type="GO" id="GO:0030261">
    <property type="term" value="P:chromosome condensation"/>
    <property type="evidence" value="ECO:0007669"/>
    <property type="project" value="InterPro"/>
</dbReference>
<evidence type="ECO:0000256" key="3">
    <source>
        <dbReference type="ARBA" id="ARBA00022741"/>
    </source>
</evidence>
<dbReference type="Proteomes" id="UP000886878">
    <property type="component" value="Unassembled WGS sequence"/>
</dbReference>
<feature type="domain" description="SMC hinge" evidence="9">
    <location>
        <begin position="519"/>
        <end position="636"/>
    </location>
</feature>
<dbReference type="SUPFAM" id="SSF75553">
    <property type="entry name" value="Smc hinge domain"/>
    <property type="match status" value="1"/>
</dbReference>
<evidence type="ECO:0000256" key="4">
    <source>
        <dbReference type="ARBA" id="ARBA00022840"/>
    </source>
</evidence>
<dbReference type="EMBL" id="DXGK01000009">
    <property type="protein sequence ID" value="HIW69822.1"/>
    <property type="molecule type" value="Genomic_DNA"/>
</dbReference>
<dbReference type="GO" id="GO:0005737">
    <property type="term" value="C:cytoplasm"/>
    <property type="evidence" value="ECO:0007669"/>
    <property type="project" value="UniProtKB-SubCell"/>
</dbReference>
<comment type="function">
    <text evidence="7">Required for chromosome condensation and partitioning.</text>
</comment>
<feature type="region of interest" description="Disordered" evidence="8">
    <location>
        <begin position="849"/>
        <end position="889"/>
    </location>
</feature>
<comment type="domain">
    <text evidence="7">Contains large globular domains required for ATP hydrolysis at each terminus and a third globular domain forming a flexible hinge near the middle of the molecule. These domains are separated by coiled-coil structures.</text>
</comment>
<name>A0A9D1U305_9LACO</name>
<dbReference type="Pfam" id="PF06470">
    <property type="entry name" value="SMC_hinge"/>
    <property type="match status" value="1"/>
</dbReference>
<dbReference type="Gene3D" id="1.20.1060.20">
    <property type="match status" value="1"/>
</dbReference>
<dbReference type="NCBIfam" id="TIGR02168">
    <property type="entry name" value="SMC_prok_B"/>
    <property type="match status" value="1"/>
</dbReference>
<feature type="compositionally biased region" description="Basic and acidic residues" evidence="8">
    <location>
        <begin position="849"/>
        <end position="863"/>
    </location>
</feature>
<dbReference type="SUPFAM" id="SSF52540">
    <property type="entry name" value="P-loop containing nucleoside triphosphate hydrolases"/>
    <property type="match status" value="2"/>
</dbReference>
<evidence type="ECO:0000256" key="7">
    <source>
        <dbReference type="HAMAP-Rule" id="MF_01894"/>
    </source>
</evidence>
<dbReference type="SMART" id="SM00968">
    <property type="entry name" value="SMC_hinge"/>
    <property type="match status" value="1"/>
</dbReference>
<feature type="region of interest" description="Disordered" evidence="8">
    <location>
        <begin position="336"/>
        <end position="368"/>
    </location>
</feature>
<dbReference type="Gene3D" id="3.40.50.300">
    <property type="entry name" value="P-loop containing nucleotide triphosphate hydrolases"/>
    <property type="match status" value="2"/>
</dbReference>
<reference evidence="10" key="2">
    <citation type="submission" date="2021-04" db="EMBL/GenBank/DDBJ databases">
        <authorList>
            <person name="Gilroy R."/>
        </authorList>
    </citation>
    <scope>NUCLEOTIDE SEQUENCE</scope>
    <source>
        <strain evidence="10">ChiHejej3B27-2180</strain>
    </source>
</reference>
<dbReference type="Pfam" id="PF02463">
    <property type="entry name" value="SMC_N"/>
    <property type="match status" value="1"/>
</dbReference>
<comment type="caution">
    <text evidence="7">Lacks conserved residue(s) required for the propagation of feature annotation.</text>
</comment>
<dbReference type="InterPro" id="IPR003395">
    <property type="entry name" value="RecF/RecN/SMC_N"/>
</dbReference>
<reference evidence="10" key="1">
    <citation type="journal article" date="2021" name="PeerJ">
        <title>Extensive microbial diversity within the chicken gut microbiome revealed by metagenomics and culture.</title>
        <authorList>
            <person name="Gilroy R."/>
            <person name="Ravi A."/>
            <person name="Getino M."/>
            <person name="Pursley I."/>
            <person name="Horton D.L."/>
            <person name="Alikhan N.F."/>
            <person name="Baker D."/>
            <person name="Gharbi K."/>
            <person name="Hall N."/>
            <person name="Watson M."/>
            <person name="Adriaenssens E.M."/>
            <person name="Foster-Nyarko E."/>
            <person name="Jarju S."/>
            <person name="Secka A."/>
            <person name="Antonio M."/>
            <person name="Oren A."/>
            <person name="Chaudhuri R.R."/>
            <person name="La Ragione R."/>
            <person name="Hildebrand F."/>
            <person name="Pallen M.J."/>
        </authorList>
    </citation>
    <scope>NUCLEOTIDE SEQUENCE</scope>
    <source>
        <strain evidence="10">ChiHejej3B27-2180</strain>
    </source>
</reference>